<dbReference type="GO" id="GO:0004169">
    <property type="term" value="F:dolichyl-phosphate-mannose-protein mannosyltransferase activity"/>
    <property type="evidence" value="ECO:0007669"/>
    <property type="project" value="TreeGrafter"/>
</dbReference>
<gene>
    <name evidence="12" type="ORF">M0811_07793</name>
</gene>
<feature type="transmembrane region" description="Helical" evidence="9">
    <location>
        <begin position="417"/>
        <end position="441"/>
    </location>
</feature>
<feature type="transmembrane region" description="Helical" evidence="9">
    <location>
        <begin position="294"/>
        <end position="317"/>
    </location>
</feature>
<dbReference type="PANTHER" id="PTHR10050:SF46">
    <property type="entry name" value="PROTEIN O-MANNOSYL-TRANSFERASE 2"/>
    <property type="match status" value="1"/>
</dbReference>
<comment type="pathway">
    <text evidence="2">Protein modification; protein glycosylation.</text>
</comment>
<feature type="transmembrane region" description="Helical" evidence="9">
    <location>
        <begin position="354"/>
        <end position="378"/>
    </location>
</feature>
<feature type="transmembrane region" description="Helical" evidence="9">
    <location>
        <begin position="132"/>
        <end position="148"/>
    </location>
</feature>
<feature type="domain" description="Protein O-mannosyl-transferase C-terminal four TM" evidence="11">
    <location>
        <begin position="231"/>
        <end position="457"/>
    </location>
</feature>
<evidence type="ECO:0000256" key="5">
    <source>
        <dbReference type="ARBA" id="ARBA00022679"/>
    </source>
</evidence>
<keyword evidence="7 9" id="KW-1133">Transmembrane helix</keyword>
<evidence type="ECO:0000256" key="7">
    <source>
        <dbReference type="ARBA" id="ARBA00022989"/>
    </source>
</evidence>
<feature type="domain" description="ArnT-like N-terminal" evidence="10">
    <location>
        <begin position="3"/>
        <end position="191"/>
    </location>
</feature>
<comment type="similarity">
    <text evidence="3">Belongs to the glycosyltransferase 39 family.</text>
</comment>
<feature type="transmembrane region" description="Helical" evidence="9">
    <location>
        <begin position="169"/>
        <end position="188"/>
    </location>
</feature>
<evidence type="ECO:0000259" key="10">
    <source>
        <dbReference type="Pfam" id="PF02366"/>
    </source>
</evidence>
<dbReference type="OMA" id="AGNHHPW"/>
<proteinExistence type="inferred from homology"/>
<keyword evidence="5" id="KW-0808">Transferase</keyword>
<dbReference type="Proteomes" id="UP001149090">
    <property type="component" value="Unassembled WGS sequence"/>
</dbReference>
<dbReference type="Pfam" id="PF16192">
    <property type="entry name" value="PMT_4TMC"/>
    <property type="match status" value="1"/>
</dbReference>
<evidence type="ECO:0000256" key="3">
    <source>
        <dbReference type="ARBA" id="ARBA00007222"/>
    </source>
</evidence>
<comment type="subcellular location">
    <subcellularLocation>
        <location evidence="1">Endomembrane system</location>
        <topology evidence="1">Multi-pass membrane protein</topology>
    </subcellularLocation>
</comment>
<evidence type="ECO:0000256" key="6">
    <source>
        <dbReference type="ARBA" id="ARBA00022692"/>
    </source>
</evidence>
<keyword evidence="4 12" id="KW-0328">Glycosyltransferase</keyword>
<organism evidence="12 13">
    <name type="scientific">Anaeramoeba ignava</name>
    <name type="common">Anaerobic marine amoeba</name>
    <dbReference type="NCBI Taxonomy" id="1746090"/>
    <lineage>
        <taxon>Eukaryota</taxon>
        <taxon>Metamonada</taxon>
        <taxon>Anaeramoebidae</taxon>
        <taxon>Anaeramoeba</taxon>
    </lineage>
</organism>
<dbReference type="GO" id="GO:0012505">
    <property type="term" value="C:endomembrane system"/>
    <property type="evidence" value="ECO:0007669"/>
    <property type="project" value="UniProtKB-SubCell"/>
</dbReference>
<dbReference type="PANTHER" id="PTHR10050">
    <property type="entry name" value="DOLICHYL-PHOSPHATE-MANNOSE--PROTEIN MANNOSYLTRANSFERASE"/>
    <property type="match status" value="1"/>
</dbReference>
<keyword evidence="13" id="KW-1185">Reference proteome</keyword>
<evidence type="ECO:0000313" key="13">
    <source>
        <dbReference type="Proteomes" id="UP001149090"/>
    </source>
</evidence>
<feature type="transmembrane region" description="Helical" evidence="9">
    <location>
        <begin position="46"/>
        <end position="68"/>
    </location>
</feature>
<evidence type="ECO:0000259" key="11">
    <source>
        <dbReference type="Pfam" id="PF16192"/>
    </source>
</evidence>
<dbReference type="InterPro" id="IPR003342">
    <property type="entry name" value="ArnT-like_N"/>
</dbReference>
<dbReference type="AlphaFoldDB" id="A0A9Q0RCZ5"/>
<sequence length="462" mass="55104">MSYISKLCGNTPTFWFDSIGSKFPSNFNYFCLRAQPAFIGSLIPSLIYLIIRIMHGSIISALVAAAMMLFETSIIVESRIIATDAFLFFFISLSIFFGKSQTLQKYPSFSFYLFMFLTAFSLGFSLATKLTSVATVFAIAILQLLDLYKRHFSKKTNYKLLIKDITIRILIFIITILVIYLTAFFFHFNLLPFESRDDEYIPFEYKPKDLIQKNTFENQLQSSKKFRPFYFLYKVWKVNKDMYKANMAINEKHSYSSPWYSWPLHFGKPVLYWIKYDSTNISKIESIYCIGNIIVWWLVFTGVVVYVFMLIIFHFILRRHKKKIEKKILDHSQKITKIKNEVFYHKFDYLQDNLLLHFDSLCFLLAGYLFNLFIFFPISRPTWLYHYIPSLIFGILLFSLLLDILIRVYFPDLIWKFLIVSILIFWTFLSFVFFIPFIYAFPLNPFQFNERIFFSFWKPKKI</sequence>
<dbReference type="OrthoDB" id="292747at2759"/>
<reference evidence="12" key="1">
    <citation type="submission" date="2022-10" db="EMBL/GenBank/DDBJ databases">
        <title>Novel sulphate-reducing endosymbionts in the free-living metamonad Anaeramoeba.</title>
        <authorList>
            <person name="Jerlstrom-Hultqvist J."/>
            <person name="Cepicka I."/>
            <person name="Gallot-Lavallee L."/>
            <person name="Salas-Leiva D."/>
            <person name="Curtis B.A."/>
            <person name="Zahonova K."/>
            <person name="Pipaliya S."/>
            <person name="Dacks J."/>
            <person name="Roger A.J."/>
        </authorList>
    </citation>
    <scope>NUCLEOTIDE SEQUENCE</scope>
    <source>
        <strain evidence="12">BMAN</strain>
    </source>
</reference>
<evidence type="ECO:0000256" key="1">
    <source>
        <dbReference type="ARBA" id="ARBA00004127"/>
    </source>
</evidence>
<evidence type="ECO:0000256" key="9">
    <source>
        <dbReference type="SAM" id="Phobius"/>
    </source>
</evidence>
<dbReference type="InterPro" id="IPR032421">
    <property type="entry name" value="PMT_4TMC"/>
</dbReference>
<name>A0A9Q0RCZ5_ANAIG</name>
<protein>
    <submittedName>
        <fullName evidence="12">Dolichyl-phosphate-mannose--protein mannosyltransferase</fullName>
    </submittedName>
</protein>
<evidence type="ECO:0000256" key="4">
    <source>
        <dbReference type="ARBA" id="ARBA00022676"/>
    </source>
</evidence>
<evidence type="ECO:0000313" key="12">
    <source>
        <dbReference type="EMBL" id="KAJ5075088.1"/>
    </source>
</evidence>
<feature type="transmembrane region" description="Helical" evidence="9">
    <location>
        <begin position="109"/>
        <end position="126"/>
    </location>
</feature>
<dbReference type="Pfam" id="PF02366">
    <property type="entry name" value="PMT"/>
    <property type="match status" value="1"/>
</dbReference>
<accession>A0A9Q0RCZ5</accession>
<dbReference type="GO" id="GO:0016020">
    <property type="term" value="C:membrane"/>
    <property type="evidence" value="ECO:0007669"/>
    <property type="project" value="InterPro"/>
</dbReference>
<comment type="caution">
    <text evidence="12">The sequence shown here is derived from an EMBL/GenBank/DDBJ whole genome shotgun (WGS) entry which is preliminary data.</text>
</comment>
<evidence type="ECO:0000256" key="8">
    <source>
        <dbReference type="ARBA" id="ARBA00023136"/>
    </source>
</evidence>
<feature type="transmembrane region" description="Helical" evidence="9">
    <location>
        <begin position="384"/>
        <end position="405"/>
    </location>
</feature>
<feature type="transmembrane region" description="Helical" evidence="9">
    <location>
        <begin position="80"/>
        <end position="97"/>
    </location>
</feature>
<keyword evidence="8 9" id="KW-0472">Membrane</keyword>
<dbReference type="EMBL" id="JAPDFW010000067">
    <property type="protein sequence ID" value="KAJ5075088.1"/>
    <property type="molecule type" value="Genomic_DNA"/>
</dbReference>
<evidence type="ECO:0000256" key="2">
    <source>
        <dbReference type="ARBA" id="ARBA00004922"/>
    </source>
</evidence>
<dbReference type="InterPro" id="IPR027005">
    <property type="entry name" value="PMT-like"/>
</dbReference>
<keyword evidence="6 9" id="KW-0812">Transmembrane</keyword>